<keyword evidence="4" id="KW-1185">Reference proteome</keyword>
<dbReference type="AlphaFoldDB" id="A0A212FGZ0"/>
<dbReference type="Proteomes" id="UP000007151">
    <property type="component" value="Unassembled WGS sequence"/>
</dbReference>
<dbReference type="eggNOG" id="ENOG502TCMP">
    <property type="taxonomic scope" value="Eukaryota"/>
</dbReference>
<dbReference type="Pfam" id="PF10545">
    <property type="entry name" value="MADF_DNA_bdg"/>
    <property type="match status" value="1"/>
</dbReference>
<dbReference type="EMBL" id="AGBW02008579">
    <property type="protein sequence ID" value="OWR53002.1"/>
    <property type="molecule type" value="Genomic_DNA"/>
</dbReference>
<sequence>MDNETVAKLIETVRGYVFLYDLSHHQYKNASLKSTVWESIGRELNQSGEAVRSKWKTIRDGYTKYKKQLKTTTASNRTNVTYTWAPQLSFLDNYNVARPSYSKAYLDAAQPAPDSDQSQDTPSPLPSTFPSQAPMNQVSTRSNKRQSSDHRRDDDDVQTSKTKKRKELDVVDNLFLSYADTFKKFPAREQAIVKLELAKLFSNIELQLLSDQTNESNFYEPTIGKVKKELAEDTP</sequence>
<evidence type="ECO:0000313" key="3">
    <source>
        <dbReference type="EMBL" id="OWR53002.1"/>
    </source>
</evidence>
<evidence type="ECO:0000256" key="1">
    <source>
        <dbReference type="SAM" id="MobiDB-lite"/>
    </source>
</evidence>
<proteinExistence type="predicted"/>
<dbReference type="InterPro" id="IPR039353">
    <property type="entry name" value="TF_Adf1"/>
</dbReference>
<dbReference type="PANTHER" id="PTHR12243">
    <property type="entry name" value="MADF DOMAIN TRANSCRIPTION FACTOR"/>
    <property type="match status" value="1"/>
</dbReference>
<accession>A0A212FGZ0</accession>
<dbReference type="SMART" id="SM00595">
    <property type="entry name" value="MADF"/>
    <property type="match status" value="1"/>
</dbReference>
<dbReference type="STRING" id="278856.A0A212FGZ0"/>
<dbReference type="KEGG" id="dpl:KGM_207518"/>
<protein>
    <recommendedName>
        <fullName evidence="2">MADF domain-containing protein</fullName>
    </recommendedName>
</protein>
<feature type="compositionally biased region" description="Polar residues" evidence="1">
    <location>
        <begin position="115"/>
        <end position="141"/>
    </location>
</feature>
<gene>
    <name evidence="3" type="ORF">KGM_207518</name>
</gene>
<dbReference type="GO" id="GO:0005667">
    <property type="term" value="C:transcription regulator complex"/>
    <property type="evidence" value="ECO:0007669"/>
    <property type="project" value="TreeGrafter"/>
</dbReference>
<name>A0A212FGZ0_DANPL</name>
<dbReference type="PROSITE" id="PS51029">
    <property type="entry name" value="MADF"/>
    <property type="match status" value="1"/>
</dbReference>
<evidence type="ECO:0000259" key="2">
    <source>
        <dbReference type="PROSITE" id="PS51029"/>
    </source>
</evidence>
<dbReference type="FunCoup" id="A0A212FGZ0">
    <property type="interactions" value="108"/>
</dbReference>
<organism evidence="3 4">
    <name type="scientific">Danaus plexippus plexippus</name>
    <dbReference type="NCBI Taxonomy" id="278856"/>
    <lineage>
        <taxon>Eukaryota</taxon>
        <taxon>Metazoa</taxon>
        <taxon>Ecdysozoa</taxon>
        <taxon>Arthropoda</taxon>
        <taxon>Hexapoda</taxon>
        <taxon>Insecta</taxon>
        <taxon>Pterygota</taxon>
        <taxon>Neoptera</taxon>
        <taxon>Endopterygota</taxon>
        <taxon>Lepidoptera</taxon>
        <taxon>Glossata</taxon>
        <taxon>Ditrysia</taxon>
        <taxon>Papilionoidea</taxon>
        <taxon>Nymphalidae</taxon>
        <taxon>Danainae</taxon>
        <taxon>Danaini</taxon>
        <taxon>Danaina</taxon>
        <taxon>Danaus</taxon>
        <taxon>Danaus</taxon>
    </lineage>
</organism>
<comment type="caution">
    <text evidence="3">The sequence shown here is derived from an EMBL/GenBank/DDBJ whole genome shotgun (WGS) entry which is preliminary data.</text>
</comment>
<dbReference type="GO" id="GO:0006357">
    <property type="term" value="P:regulation of transcription by RNA polymerase II"/>
    <property type="evidence" value="ECO:0007669"/>
    <property type="project" value="TreeGrafter"/>
</dbReference>
<dbReference type="GO" id="GO:0005634">
    <property type="term" value="C:nucleus"/>
    <property type="evidence" value="ECO:0007669"/>
    <property type="project" value="TreeGrafter"/>
</dbReference>
<reference evidence="3 4" key="1">
    <citation type="journal article" date="2011" name="Cell">
        <title>The monarch butterfly genome yields insights into long-distance migration.</title>
        <authorList>
            <person name="Zhan S."/>
            <person name="Merlin C."/>
            <person name="Boore J.L."/>
            <person name="Reppert S.M."/>
        </authorList>
    </citation>
    <scope>NUCLEOTIDE SEQUENCE [LARGE SCALE GENOMIC DNA]</scope>
    <source>
        <strain evidence="3">F-2</strain>
    </source>
</reference>
<feature type="region of interest" description="Disordered" evidence="1">
    <location>
        <begin position="108"/>
        <end position="162"/>
    </location>
</feature>
<feature type="domain" description="MADF" evidence="2">
    <location>
        <begin position="8"/>
        <end position="96"/>
    </location>
</feature>
<dbReference type="InterPro" id="IPR006578">
    <property type="entry name" value="MADF-dom"/>
</dbReference>
<evidence type="ECO:0000313" key="4">
    <source>
        <dbReference type="Proteomes" id="UP000007151"/>
    </source>
</evidence>
<dbReference type="PANTHER" id="PTHR12243:SF67">
    <property type="entry name" value="COREPRESSOR OF PANGOLIN, ISOFORM A-RELATED"/>
    <property type="match status" value="1"/>
</dbReference>
<dbReference type="InParanoid" id="A0A212FGZ0"/>